<keyword evidence="2" id="KW-1133">Transmembrane helix</keyword>
<proteinExistence type="predicted"/>
<keyword evidence="4" id="KW-1185">Reference proteome</keyword>
<dbReference type="EMBL" id="LMTZ01000151">
    <property type="protein sequence ID" value="KST62651.1"/>
    <property type="molecule type" value="Genomic_DNA"/>
</dbReference>
<gene>
    <name evidence="3" type="ORF">BC008_38120</name>
</gene>
<sequence>MYPNNSITYLKLERLKRTKSLHSMTLSKDNCSDLKFVDKQSYIFGQMLSMFYFWRFFLRQSKRLLVRYQIENQELRKRLRESEKQKEELEQ</sequence>
<feature type="transmembrane region" description="Helical" evidence="2">
    <location>
        <begin position="42"/>
        <end position="58"/>
    </location>
</feature>
<organism evidence="3 4">
    <name type="scientific">Mastigocoleus testarum BC008</name>
    <dbReference type="NCBI Taxonomy" id="371196"/>
    <lineage>
        <taxon>Bacteria</taxon>
        <taxon>Bacillati</taxon>
        <taxon>Cyanobacteriota</taxon>
        <taxon>Cyanophyceae</taxon>
        <taxon>Nostocales</taxon>
        <taxon>Hapalosiphonaceae</taxon>
        <taxon>Mastigocoleus</taxon>
    </lineage>
</organism>
<keyword evidence="1" id="KW-0175">Coiled coil</keyword>
<keyword evidence="2" id="KW-0812">Transmembrane</keyword>
<accession>A0A0V7ZDU4</accession>
<dbReference type="Proteomes" id="UP000053372">
    <property type="component" value="Unassembled WGS sequence"/>
</dbReference>
<feature type="coiled-coil region" evidence="1">
    <location>
        <begin position="58"/>
        <end position="90"/>
    </location>
</feature>
<evidence type="ECO:0000313" key="3">
    <source>
        <dbReference type="EMBL" id="KST62651.1"/>
    </source>
</evidence>
<evidence type="ECO:0000313" key="4">
    <source>
        <dbReference type="Proteomes" id="UP000053372"/>
    </source>
</evidence>
<dbReference type="AlphaFoldDB" id="A0A0V7ZDU4"/>
<evidence type="ECO:0000256" key="1">
    <source>
        <dbReference type="SAM" id="Coils"/>
    </source>
</evidence>
<protein>
    <submittedName>
        <fullName evidence="3">Uncharacterized protein</fullName>
    </submittedName>
</protein>
<reference evidence="3 4" key="1">
    <citation type="journal article" date="2015" name="Genome Announc.">
        <title>Draft Genome of the Euendolithic (true boring) Cyanobacterium Mastigocoleus testarum strain BC008.</title>
        <authorList>
            <person name="Guida B.S."/>
            <person name="Garcia-Pichel F."/>
        </authorList>
    </citation>
    <scope>NUCLEOTIDE SEQUENCE [LARGE SCALE GENOMIC DNA]</scope>
    <source>
        <strain evidence="3 4">BC008</strain>
    </source>
</reference>
<evidence type="ECO:0000256" key="2">
    <source>
        <dbReference type="SAM" id="Phobius"/>
    </source>
</evidence>
<keyword evidence="2" id="KW-0472">Membrane</keyword>
<name>A0A0V7ZDU4_9CYAN</name>
<dbReference type="RefSeq" id="WP_058184611.1">
    <property type="nucleotide sequence ID" value="NZ_LMTZ01000151.1"/>
</dbReference>
<comment type="caution">
    <text evidence="3">The sequence shown here is derived from an EMBL/GenBank/DDBJ whole genome shotgun (WGS) entry which is preliminary data.</text>
</comment>